<dbReference type="InterPro" id="IPR037120">
    <property type="entry name" value="Haem_peroxidase_sf_animal"/>
</dbReference>
<evidence type="ECO:0000313" key="5">
    <source>
        <dbReference type="Proteomes" id="UP000240800"/>
    </source>
</evidence>
<keyword evidence="2" id="KW-0964">Secreted</keyword>
<dbReference type="Gene3D" id="1.10.640.10">
    <property type="entry name" value="Haem peroxidase domain superfamily, animal type"/>
    <property type="match status" value="1"/>
</dbReference>
<dbReference type="CDD" id="cd09819">
    <property type="entry name" value="An_peroxidase_bacterial_1"/>
    <property type="match status" value="1"/>
</dbReference>
<dbReference type="Proteomes" id="UP000240800">
    <property type="component" value="Unassembled WGS sequence"/>
</dbReference>
<dbReference type="SUPFAM" id="SSF48113">
    <property type="entry name" value="Heme-dependent peroxidases"/>
    <property type="match status" value="1"/>
</dbReference>
<dbReference type="Pfam" id="PF03098">
    <property type="entry name" value="An_peroxidase"/>
    <property type="match status" value="1"/>
</dbReference>
<evidence type="ECO:0000256" key="1">
    <source>
        <dbReference type="ARBA" id="ARBA00004613"/>
    </source>
</evidence>
<evidence type="ECO:0000313" key="4">
    <source>
        <dbReference type="EMBL" id="PTM78441.1"/>
    </source>
</evidence>
<comment type="subcellular location">
    <subcellularLocation>
        <location evidence="1">Secreted</location>
    </subcellularLocation>
</comment>
<dbReference type="InterPro" id="IPR019791">
    <property type="entry name" value="Haem_peroxidase_animal"/>
</dbReference>
<dbReference type="RefSeq" id="WP_069331714.1">
    <property type="nucleotide sequence ID" value="NZ_MABH01000121.1"/>
</dbReference>
<accession>A0ABX5J6C0</accession>
<proteinExistence type="predicted"/>
<keyword evidence="5" id="KW-1185">Reference proteome</keyword>
<dbReference type="EMBL" id="PZZW01000004">
    <property type="protein sequence ID" value="PTM78441.1"/>
    <property type="molecule type" value="Genomic_DNA"/>
</dbReference>
<comment type="caution">
    <text evidence="4">The sequence shown here is derived from an EMBL/GenBank/DDBJ whole genome shotgun (WGS) entry which is preliminary data.</text>
</comment>
<keyword evidence="4" id="KW-0560">Oxidoreductase</keyword>
<keyword evidence="3" id="KW-0325">Glycoprotein</keyword>
<evidence type="ECO:0000256" key="2">
    <source>
        <dbReference type="ARBA" id="ARBA00022525"/>
    </source>
</evidence>
<dbReference type="InterPro" id="IPR010255">
    <property type="entry name" value="Haem_peroxidase_sf"/>
</dbReference>
<dbReference type="GO" id="GO:0004601">
    <property type="term" value="F:peroxidase activity"/>
    <property type="evidence" value="ECO:0007669"/>
    <property type="project" value="UniProtKB-KW"/>
</dbReference>
<protein>
    <submittedName>
        <fullName evidence="4">Heme peroxidase</fullName>
    </submittedName>
</protein>
<dbReference type="PANTHER" id="PTHR11475">
    <property type="entry name" value="OXIDASE/PEROXIDASE"/>
    <property type="match status" value="1"/>
</dbReference>
<reference evidence="4 5" key="1">
    <citation type="submission" date="2018-04" db="EMBL/GenBank/DDBJ databases">
        <title>Genomic Encyclopedia of Type Strains, Phase III (KMG-III): the genomes of soil and plant-associated and newly described type strains.</title>
        <authorList>
            <person name="Whitman W."/>
        </authorList>
    </citation>
    <scope>NUCLEOTIDE SEQUENCE [LARGE SCALE GENOMIC DNA]</scope>
    <source>
        <strain evidence="4 5">JA192</strain>
    </source>
</reference>
<dbReference type="PROSITE" id="PS50292">
    <property type="entry name" value="PEROXIDASE_3"/>
    <property type="match status" value="1"/>
</dbReference>
<name>A0ABX5J6C0_9RHOB</name>
<sequence>MLFKLGHGQNIRIYPRSRSLRAADDTATDSVPIDTVCAEASDEADAHGMMPAHPLPNPDPQPSPGLEPREVFRFYFRNAPEVAADPEIEGKILALADAMAEASLTEADPAGESSIPAVFTYFGQFIDHDITANTDRDEPGFDIDRADIAPQPRDLVEKEKLNLRNGRLNLDSLYGDGPGQSPAAAKMEAAMRDPADPAKMRLGQVQPVSNGSPGFIRPDLPADNLADIPRIGAAIDDGSLTLEEARALIGEPDDAKLRLAALIGDGRNDENLIVAQLHHSFLRLHNALVDKLRAQGAATDDDALFALARQHTTWIYQWMVMNLFLKTVCDPSVVEDVLEKRAPLYRAFFEAHKASVPEGALPMPLEFSVAAFRYGHSMVRGDYDYNRSFGMAVDGTPQTRASFEQLFAFTGGGNMSGFGLTSLPDNWIIEWDRFIRADGPAGRTARKIDSRLALPLKEMRNPAPGASGIMRHLAARNLRRGYVFNLPDAQAILSELAYQGTRIEPLTADEIASGATGTAIRDGGFDRSTPLWFYVLKEAEVRADGNHLGPLGSRLVAETLIGLLVTDPSSYLQQGAFGSWTPAEAAQPKGEPITSFAAMLVACDLLAPVPAAPAAPQPAATV</sequence>
<evidence type="ECO:0000256" key="3">
    <source>
        <dbReference type="ARBA" id="ARBA00023180"/>
    </source>
</evidence>
<keyword evidence="4" id="KW-0575">Peroxidase</keyword>
<dbReference type="PANTHER" id="PTHR11475:SF4">
    <property type="entry name" value="CHORION PEROXIDASE"/>
    <property type="match status" value="1"/>
</dbReference>
<organism evidence="4 5">
    <name type="scientific">Cereibacter johrii</name>
    <dbReference type="NCBI Taxonomy" id="445629"/>
    <lineage>
        <taxon>Bacteria</taxon>
        <taxon>Pseudomonadati</taxon>
        <taxon>Pseudomonadota</taxon>
        <taxon>Alphaproteobacteria</taxon>
        <taxon>Rhodobacterales</taxon>
        <taxon>Paracoccaceae</taxon>
        <taxon>Cereibacter</taxon>
    </lineage>
</organism>
<gene>
    <name evidence="4" type="ORF">C8J29_104402</name>
</gene>